<dbReference type="EMBL" id="CAUYUE010000006">
    <property type="protein sequence ID" value="CAK0780572.1"/>
    <property type="molecule type" value="Genomic_DNA"/>
</dbReference>
<dbReference type="GO" id="GO:0016020">
    <property type="term" value="C:membrane"/>
    <property type="evidence" value="ECO:0007669"/>
    <property type="project" value="UniProtKB-SubCell"/>
</dbReference>
<dbReference type="InterPro" id="IPR012919">
    <property type="entry name" value="SUN_dom"/>
</dbReference>
<evidence type="ECO:0000256" key="5">
    <source>
        <dbReference type="SAM" id="Coils"/>
    </source>
</evidence>
<keyword evidence="3" id="KW-1133">Transmembrane helix</keyword>
<evidence type="ECO:0000256" key="6">
    <source>
        <dbReference type="SAM" id="MobiDB-lite"/>
    </source>
</evidence>
<name>A0AAV1I6F6_9CHLO</name>
<evidence type="ECO:0000256" key="4">
    <source>
        <dbReference type="ARBA" id="ARBA00023136"/>
    </source>
</evidence>
<comment type="subcellular location">
    <subcellularLocation>
        <location evidence="1">Membrane</location>
    </subcellularLocation>
</comment>
<feature type="domain" description="SUN" evidence="7">
    <location>
        <begin position="233"/>
        <end position="417"/>
    </location>
</feature>
<feature type="compositionally biased region" description="Basic and acidic residues" evidence="6">
    <location>
        <begin position="49"/>
        <end position="72"/>
    </location>
</feature>
<dbReference type="InterPro" id="IPR045119">
    <property type="entry name" value="SUN1-5"/>
</dbReference>
<evidence type="ECO:0000256" key="2">
    <source>
        <dbReference type="ARBA" id="ARBA00022692"/>
    </source>
</evidence>
<organism evidence="8 9">
    <name type="scientific">Coccomyxa viridis</name>
    <dbReference type="NCBI Taxonomy" id="1274662"/>
    <lineage>
        <taxon>Eukaryota</taxon>
        <taxon>Viridiplantae</taxon>
        <taxon>Chlorophyta</taxon>
        <taxon>core chlorophytes</taxon>
        <taxon>Trebouxiophyceae</taxon>
        <taxon>Trebouxiophyceae incertae sedis</taxon>
        <taxon>Coccomyxaceae</taxon>
        <taxon>Coccomyxa</taxon>
    </lineage>
</organism>
<keyword evidence="5" id="KW-0175">Coiled coil</keyword>
<dbReference type="GO" id="GO:0043495">
    <property type="term" value="F:protein-membrane adaptor activity"/>
    <property type="evidence" value="ECO:0007669"/>
    <property type="project" value="TreeGrafter"/>
</dbReference>
<comment type="caution">
    <text evidence="8">The sequence shown here is derived from an EMBL/GenBank/DDBJ whole genome shotgun (WGS) entry which is preliminary data.</text>
</comment>
<sequence length="439" mass="47613">MDGTTGRVRARRQTRTSTSIAGDEDEYAEPPVATVKRTTRRTSVITVEPKGENGHAENVSIHDEQQDEGAHEGHRRKSHLQAASEKVQATAGRVGSQIQETLSSAVDKAGLSWPTLGTLLLLTVLTSALTSRLLQPDLTKQKTSTLRSSMEQADQRYSSVMKKLQAAEDRLDAAESKVQRNFQQGSDDESSILSRKADPTTILNLAEQRMQSLLDKFAADKTGLVDYALAPAGGRVIAHTQLYPRPDDPATTTWSQIGAALIPGAMPAVHPKANKFVLTPGGPVPGECLPLNGSKGEVIIHLREPIVPTALTYEHVPSAITYDFRSAPSDITVVGWLSEGFRFSRKRGSWLPALEHRSGVEPKQIGSFTYDFSKGNLQTIAVDSSIIVDHIRFQVNKNYGQPDYTCIYRVRVHGIAASGYEHSAEEVASSAGSATSGSF</sequence>
<dbReference type="Pfam" id="PF07738">
    <property type="entry name" value="Sad1_UNC"/>
    <property type="match status" value="1"/>
</dbReference>
<dbReference type="GO" id="GO:0005635">
    <property type="term" value="C:nuclear envelope"/>
    <property type="evidence" value="ECO:0007669"/>
    <property type="project" value="TreeGrafter"/>
</dbReference>
<evidence type="ECO:0000259" key="7">
    <source>
        <dbReference type="PROSITE" id="PS51469"/>
    </source>
</evidence>
<gene>
    <name evidence="8" type="ORF">CVIRNUC_005098</name>
</gene>
<evidence type="ECO:0000256" key="3">
    <source>
        <dbReference type="ARBA" id="ARBA00022989"/>
    </source>
</evidence>
<dbReference type="PANTHER" id="PTHR12911">
    <property type="entry name" value="SAD1/UNC-84-LIKE PROTEIN-RELATED"/>
    <property type="match status" value="1"/>
</dbReference>
<evidence type="ECO:0000256" key="1">
    <source>
        <dbReference type="ARBA" id="ARBA00004370"/>
    </source>
</evidence>
<keyword evidence="2" id="KW-0812">Transmembrane</keyword>
<keyword evidence="4" id="KW-0472">Membrane</keyword>
<dbReference type="Proteomes" id="UP001314263">
    <property type="component" value="Unassembled WGS sequence"/>
</dbReference>
<dbReference type="Gene3D" id="2.60.120.260">
    <property type="entry name" value="Galactose-binding domain-like"/>
    <property type="match status" value="1"/>
</dbReference>
<protein>
    <recommendedName>
        <fullName evidence="7">SUN domain-containing protein</fullName>
    </recommendedName>
</protein>
<feature type="coiled-coil region" evidence="5">
    <location>
        <begin position="150"/>
        <end position="184"/>
    </location>
</feature>
<evidence type="ECO:0000313" key="8">
    <source>
        <dbReference type="EMBL" id="CAK0780572.1"/>
    </source>
</evidence>
<dbReference type="PANTHER" id="PTHR12911:SF8">
    <property type="entry name" value="KLAROID PROTEIN-RELATED"/>
    <property type="match status" value="1"/>
</dbReference>
<dbReference type="AlphaFoldDB" id="A0AAV1I6F6"/>
<keyword evidence="9" id="KW-1185">Reference proteome</keyword>
<proteinExistence type="predicted"/>
<feature type="region of interest" description="Disordered" evidence="6">
    <location>
        <begin position="1"/>
        <end position="92"/>
    </location>
</feature>
<dbReference type="PROSITE" id="PS51469">
    <property type="entry name" value="SUN"/>
    <property type="match status" value="1"/>
</dbReference>
<reference evidence="8 9" key="1">
    <citation type="submission" date="2023-10" db="EMBL/GenBank/DDBJ databases">
        <authorList>
            <person name="Maclean D."/>
            <person name="Macfadyen A."/>
        </authorList>
    </citation>
    <scope>NUCLEOTIDE SEQUENCE [LARGE SCALE GENOMIC DNA]</scope>
</reference>
<evidence type="ECO:0000313" key="9">
    <source>
        <dbReference type="Proteomes" id="UP001314263"/>
    </source>
</evidence>
<accession>A0AAV1I6F6</accession>